<dbReference type="EMBL" id="FSRA01000002">
    <property type="protein sequence ID" value="SIO41672.1"/>
    <property type="molecule type" value="Genomic_DNA"/>
</dbReference>
<dbReference type="InterPro" id="IPR004843">
    <property type="entry name" value="Calcineurin-like_PHP"/>
</dbReference>
<feature type="domain" description="Calcineurin-like phosphoesterase" evidence="1">
    <location>
        <begin position="42"/>
        <end position="257"/>
    </location>
</feature>
<evidence type="ECO:0000259" key="1">
    <source>
        <dbReference type="Pfam" id="PF00149"/>
    </source>
</evidence>
<dbReference type="PANTHER" id="PTHR46546:SF4">
    <property type="entry name" value="SHEWANELLA-LIKE PROTEIN PHOSPHATASE 1"/>
    <property type="match status" value="1"/>
</dbReference>
<dbReference type="Proteomes" id="UP000185003">
    <property type="component" value="Unassembled WGS sequence"/>
</dbReference>
<dbReference type="AlphaFoldDB" id="A0A1N6JBF2"/>
<dbReference type="InterPro" id="IPR029052">
    <property type="entry name" value="Metallo-depent_PP-like"/>
</dbReference>
<dbReference type="Gene3D" id="3.60.21.10">
    <property type="match status" value="1"/>
</dbReference>
<proteinExistence type="predicted"/>
<organism evidence="2 3">
    <name type="scientific">Chitinophaga niabensis</name>
    <dbReference type="NCBI Taxonomy" id="536979"/>
    <lineage>
        <taxon>Bacteria</taxon>
        <taxon>Pseudomonadati</taxon>
        <taxon>Bacteroidota</taxon>
        <taxon>Chitinophagia</taxon>
        <taxon>Chitinophagales</taxon>
        <taxon>Chitinophagaceae</taxon>
        <taxon>Chitinophaga</taxon>
    </lineage>
</organism>
<dbReference type="PANTHER" id="PTHR46546">
    <property type="entry name" value="SHEWANELLA-LIKE PROTEIN PHOSPHATASE 1"/>
    <property type="match status" value="1"/>
</dbReference>
<accession>A0A1N6JBF2</accession>
<evidence type="ECO:0000313" key="3">
    <source>
        <dbReference type="Proteomes" id="UP000185003"/>
    </source>
</evidence>
<evidence type="ECO:0000313" key="2">
    <source>
        <dbReference type="EMBL" id="SIO41672.1"/>
    </source>
</evidence>
<dbReference type="STRING" id="536979.SAMN04488055_3834"/>
<dbReference type="GO" id="GO:0016787">
    <property type="term" value="F:hydrolase activity"/>
    <property type="evidence" value="ECO:0007669"/>
    <property type="project" value="InterPro"/>
</dbReference>
<protein>
    <submittedName>
        <fullName evidence="2">Calcineurin-like phosphoesterase</fullName>
    </submittedName>
</protein>
<gene>
    <name evidence="2" type="ORF">SAMN04488055_3834</name>
</gene>
<dbReference type="SUPFAM" id="SSF56300">
    <property type="entry name" value="Metallo-dependent phosphatases"/>
    <property type="match status" value="1"/>
</dbReference>
<reference evidence="2 3" key="1">
    <citation type="submission" date="2016-11" db="EMBL/GenBank/DDBJ databases">
        <authorList>
            <person name="Jaros S."/>
            <person name="Januszkiewicz K."/>
            <person name="Wedrychowicz H."/>
        </authorList>
    </citation>
    <scope>NUCLEOTIDE SEQUENCE [LARGE SCALE GENOMIC DNA]</scope>
    <source>
        <strain evidence="2 3">DSM 24787</strain>
    </source>
</reference>
<dbReference type="Pfam" id="PF00149">
    <property type="entry name" value="Metallophos"/>
    <property type="match status" value="1"/>
</dbReference>
<keyword evidence="3" id="KW-1185">Reference proteome</keyword>
<sequence length="305" mass="35151">MGFHARLPLELPQEAADKDGYFSVVLKSQLTVEQAIYPEPKKLFILSDIEGDFVALSRLLQKARVINSQLNWTFEDGHLVILGNLFDQGEQFVESLWFLYGLEGKAQKYGGYVHFILGDHEIVSLNGAWRELQPRYANQLKKGRNAYITLFDGNMEIWRWLKTKNIIEKIGDLLFVHGGISRELLNFDLNLKEINDAARKYYMHANRTFSDPLLQLIYNSVESPLNLRGHDSGTDEEETINAALSKYGVRSIITGHAVIEHISPLFNWKMIHVGSNRKENNFQALYVKRDKYYRLDLNGTKVLMK</sequence>
<name>A0A1N6JBF2_9BACT</name>
<dbReference type="OrthoDB" id="7550081at2"/>
<dbReference type="RefSeq" id="WP_074241041.1">
    <property type="nucleotide sequence ID" value="NZ_FSRA01000002.1"/>
</dbReference>